<dbReference type="KEGG" id="nbe:Back2_13740"/>
<reference evidence="1 2" key="1">
    <citation type="submission" date="2018-11" db="EMBL/GenBank/DDBJ databases">
        <title>Complete genome sequence of Nocardioides baekrokdamisoli strain KCTC 39748.</title>
        <authorList>
            <person name="Kang S.W."/>
            <person name="Lee K.C."/>
            <person name="Kim K.K."/>
            <person name="Kim J.S."/>
            <person name="Kim D.S."/>
            <person name="Ko S.H."/>
            <person name="Yang S.H."/>
            <person name="Shin Y.K."/>
            <person name="Lee J.S."/>
        </authorList>
    </citation>
    <scope>NUCLEOTIDE SEQUENCE [LARGE SCALE GENOMIC DNA]</scope>
    <source>
        <strain evidence="1 2">KCTC 39748</strain>
    </source>
</reference>
<evidence type="ECO:0000313" key="1">
    <source>
        <dbReference type="EMBL" id="BBH17087.1"/>
    </source>
</evidence>
<sequence length="362" mass="40984">MLRRVPSGPSLRSIAFYLPQFHPIPENDAWWGTGFTEWTNVTKARPLFPGHRQPDLPGELGFYDLRVAENRHAQAELARAYGVSGFCYWHYWFGGGRRILERPITEVIESGEPDLGFCLGWANESWSGVWHGAKDTILIEQTYPGAADEEAHFEAVLPAFRDPRYLTVDGRPIFYVFRPENLPDVAGFIAHWRALAEAAGLPGLYFVAEVTNRTEEEPTYATARIDGFDAAVFMRLPALRRRGSARRVNLSRRLGMPESYPYLPQPEPLPDFVDPDFFQPAVWPAWDNTPRSGRNGVVLTGSSPERFRTHVAAAARRARELPDGEGIVWVKSWNEWAEGNHLEPDRRWGRGWLEALAAGLSD</sequence>
<protein>
    <recommendedName>
        <fullName evidence="3">Lipopolysaccharide biosynthesis protein</fullName>
    </recommendedName>
</protein>
<accession>A0A3G9IDQ4</accession>
<dbReference type="PANTHER" id="PTHR41244:SF1">
    <property type="entry name" value="GLYCOSYLTRANSFERASE"/>
    <property type="match status" value="1"/>
</dbReference>
<dbReference type="Proteomes" id="UP000271573">
    <property type="component" value="Chromosome"/>
</dbReference>
<dbReference type="CDD" id="cd11579">
    <property type="entry name" value="Glyco_tran_WbsX"/>
    <property type="match status" value="1"/>
</dbReference>
<organism evidence="1 2">
    <name type="scientific">Nocardioides baekrokdamisoli</name>
    <dbReference type="NCBI Taxonomy" id="1804624"/>
    <lineage>
        <taxon>Bacteria</taxon>
        <taxon>Bacillati</taxon>
        <taxon>Actinomycetota</taxon>
        <taxon>Actinomycetes</taxon>
        <taxon>Propionibacteriales</taxon>
        <taxon>Nocardioidaceae</taxon>
        <taxon>Nocardioides</taxon>
    </lineage>
</organism>
<gene>
    <name evidence="1" type="ORF">Back2_13740</name>
</gene>
<keyword evidence="2" id="KW-1185">Reference proteome</keyword>
<name>A0A3G9IDQ4_9ACTN</name>
<dbReference type="OrthoDB" id="9815339at2"/>
<dbReference type="PANTHER" id="PTHR41244">
    <property type="entry name" value="RHAMNAN SYNTHESIS F"/>
    <property type="match status" value="1"/>
</dbReference>
<dbReference type="AlphaFoldDB" id="A0A3G9IDQ4"/>
<dbReference type="Pfam" id="PF14307">
    <property type="entry name" value="Glyco_tran_WbsX"/>
    <property type="match status" value="1"/>
</dbReference>
<dbReference type="EMBL" id="AP019307">
    <property type="protein sequence ID" value="BBH17087.1"/>
    <property type="molecule type" value="Genomic_DNA"/>
</dbReference>
<dbReference type="InterPro" id="IPR032719">
    <property type="entry name" value="WbsX"/>
</dbReference>
<dbReference type="Gene3D" id="3.20.20.80">
    <property type="entry name" value="Glycosidases"/>
    <property type="match status" value="1"/>
</dbReference>
<evidence type="ECO:0008006" key="3">
    <source>
        <dbReference type="Google" id="ProtNLM"/>
    </source>
</evidence>
<evidence type="ECO:0000313" key="2">
    <source>
        <dbReference type="Proteomes" id="UP000271573"/>
    </source>
</evidence>
<proteinExistence type="predicted"/>